<dbReference type="Proteomes" id="UP000887116">
    <property type="component" value="Unassembled WGS sequence"/>
</dbReference>
<comment type="caution">
    <text evidence="1">The sequence shown here is derived from an EMBL/GenBank/DDBJ whole genome shotgun (WGS) entry which is preliminary data.</text>
</comment>
<name>A0A8X6IZG2_TRICU</name>
<reference evidence="1" key="1">
    <citation type="submission" date="2020-07" db="EMBL/GenBank/DDBJ databases">
        <title>Multicomponent nature underlies the extraordinary mechanical properties of spider dragline silk.</title>
        <authorList>
            <person name="Kono N."/>
            <person name="Nakamura H."/>
            <person name="Mori M."/>
            <person name="Yoshida Y."/>
            <person name="Ohtoshi R."/>
            <person name="Malay A.D."/>
            <person name="Moran D.A.P."/>
            <person name="Tomita M."/>
            <person name="Numata K."/>
            <person name="Arakawa K."/>
        </authorList>
    </citation>
    <scope>NUCLEOTIDE SEQUENCE</scope>
</reference>
<proteinExistence type="predicted"/>
<accession>A0A8X6IZG2</accession>
<gene>
    <name evidence="1" type="ORF">TNCT_130791</name>
</gene>
<evidence type="ECO:0000313" key="1">
    <source>
        <dbReference type="EMBL" id="GFR04133.1"/>
    </source>
</evidence>
<dbReference type="AlphaFoldDB" id="A0A8X6IZG2"/>
<organism evidence="1 2">
    <name type="scientific">Trichonephila clavata</name>
    <name type="common">Joro spider</name>
    <name type="synonym">Nephila clavata</name>
    <dbReference type="NCBI Taxonomy" id="2740835"/>
    <lineage>
        <taxon>Eukaryota</taxon>
        <taxon>Metazoa</taxon>
        <taxon>Ecdysozoa</taxon>
        <taxon>Arthropoda</taxon>
        <taxon>Chelicerata</taxon>
        <taxon>Arachnida</taxon>
        <taxon>Araneae</taxon>
        <taxon>Araneomorphae</taxon>
        <taxon>Entelegynae</taxon>
        <taxon>Araneoidea</taxon>
        <taxon>Nephilidae</taxon>
        <taxon>Trichonephila</taxon>
    </lineage>
</organism>
<protein>
    <submittedName>
        <fullName evidence="1">Uncharacterized protein</fullName>
    </submittedName>
</protein>
<sequence>MTSFKVPNETSSLNSLVDKKYNKKSSQMGKFPGYKDVIRHFKGVQTRYVETSHLDILRLALLPQTGSNLKSYGFRMFYLKSLAPERCLR</sequence>
<dbReference type="OrthoDB" id="10283073at2759"/>
<evidence type="ECO:0000313" key="2">
    <source>
        <dbReference type="Proteomes" id="UP000887116"/>
    </source>
</evidence>
<dbReference type="EMBL" id="BMAO01005817">
    <property type="protein sequence ID" value="GFR04133.1"/>
    <property type="molecule type" value="Genomic_DNA"/>
</dbReference>
<keyword evidence="2" id="KW-1185">Reference proteome</keyword>